<gene>
    <name evidence="1" type="ORF">IF188_13995</name>
</gene>
<evidence type="ECO:0000313" key="2">
    <source>
        <dbReference type="Proteomes" id="UP000598426"/>
    </source>
</evidence>
<dbReference type="Proteomes" id="UP000598426">
    <property type="component" value="Unassembled WGS sequence"/>
</dbReference>
<sequence>MTISEAYADLGGGIHTTQRETLPTFTPPAGCRHLYDPISGWCGCGRRNDGKLAEGSPAWRAAIDRAMPERGA</sequence>
<protein>
    <submittedName>
        <fullName evidence="1">Uncharacterized protein</fullName>
    </submittedName>
</protein>
<dbReference type="EMBL" id="JACXZS010000009">
    <property type="protein sequence ID" value="MBD3942808.1"/>
    <property type="molecule type" value="Genomic_DNA"/>
</dbReference>
<dbReference type="RefSeq" id="WP_191172420.1">
    <property type="nucleotide sequence ID" value="NZ_JACXZS010000009.1"/>
</dbReference>
<evidence type="ECO:0000313" key="1">
    <source>
        <dbReference type="EMBL" id="MBD3942808.1"/>
    </source>
</evidence>
<organism evidence="1 2">
    <name type="scientific">Microbacterium helvum</name>
    <dbReference type="NCBI Taxonomy" id="2773713"/>
    <lineage>
        <taxon>Bacteria</taxon>
        <taxon>Bacillati</taxon>
        <taxon>Actinomycetota</taxon>
        <taxon>Actinomycetes</taxon>
        <taxon>Micrococcales</taxon>
        <taxon>Microbacteriaceae</taxon>
        <taxon>Microbacterium</taxon>
    </lineage>
</organism>
<accession>A0ABR8NS25</accession>
<keyword evidence="2" id="KW-1185">Reference proteome</keyword>
<comment type="caution">
    <text evidence="1">The sequence shown here is derived from an EMBL/GenBank/DDBJ whole genome shotgun (WGS) entry which is preliminary data.</text>
</comment>
<name>A0ABR8NS25_9MICO</name>
<reference evidence="1 2" key="1">
    <citation type="submission" date="2020-09" db="EMBL/GenBank/DDBJ databases">
        <title>Isolation and identification of active actinomycetes.</title>
        <authorList>
            <person name="Li X."/>
        </authorList>
    </citation>
    <scope>NUCLEOTIDE SEQUENCE [LARGE SCALE GENOMIC DNA]</scope>
    <source>
        <strain evidence="1 2">NEAU-LLC</strain>
    </source>
</reference>
<proteinExistence type="predicted"/>